<organism evidence="3 4">
    <name type="scientific">Hymenoscyphus albidus</name>
    <dbReference type="NCBI Taxonomy" id="595503"/>
    <lineage>
        <taxon>Eukaryota</taxon>
        <taxon>Fungi</taxon>
        <taxon>Dikarya</taxon>
        <taxon>Ascomycota</taxon>
        <taxon>Pezizomycotina</taxon>
        <taxon>Leotiomycetes</taxon>
        <taxon>Helotiales</taxon>
        <taxon>Helotiaceae</taxon>
        <taxon>Hymenoscyphus</taxon>
    </lineage>
</organism>
<keyword evidence="1" id="KW-0812">Transmembrane</keyword>
<dbReference type="AlphaFoldDB" id="A0A9N9LY21"/>
<proteinExistence type="predicted"/>
<dbReference type="Gene3D" id="3.40.50.1820">
    <property type="entry name" value="alpha/beta hydrolase"/>
    <property type="match status" value="1"/>
</dbReference>
<evidence type="ECO:0000256" key="1">
    <source>
        <dbReference type="SAM" id="Phobius"/>
    </source>
</evidence>
<evidence type="ECO:0000313" key="4">
    <source>
        <dbReference type="Proteomes" id="UP000701801"/>
    </source>
</evidence>
<sequence>MPPKSQRRLIHIILLVAVCLVTFWVLDNGPHQVDIRPVMTATSRPQVVLRQGKIIGSKLVESHGGLSHTLDQFLGIAYALSTDGERRFKPAVPVPDSELEFDATLSGGRERFYTHGRGLFDLNLFRPAIRPKDRKLPVLVYIHGGSFNFGAGNARQISSMVAWSTRPMIGISFNYHLGAFGFLSSKVAAA</sequence>
<dbReference type="PANTHER" id="PTHR11559">
    <property type="entry name" value="CARBOXYLESTERASE"/>
    <property type="match status" value="1"/>
</dbReference>
<evidence type="ECO:0000259" key="2">
    <source>
        <dbReference type="Pfam" id="PF00135"/>
    </source>
</evidence>
<gene>
    <name evidence="3" type="ORF">HYALB_00005875</name>
</gene>
<evidence type="ECO:0000313" key="3">
    <source>
        <dbReference type="EMBL" id="CAG8981160.1"/>
    </source>
</evidence>
<reference evidence="3" key="1">
    <citation type="submission" date="2021-07" db="EMBL/GenBank/DDBJ databases">
        <authorList>
            <person name="Durling M."/>
        </authorList>
    </citation>
    <scope>NUCLEOTIDE SEQUENCE</scope>
</reference>
<dbReference type="Proteomes" id="UP000701801">
    <property type="component" value="Unassembled WGS sequence"/>
</dbReference>
<accession>A0A9N9LY21</accession>
<feature type="transmembrane region" description="Helical" evidence="1">
    <location>
        <begin position="9"/>
        <end position="26"/>
    </location>
</feature>
<dbReference type="OrthoDB" id="6846267at2759"/>
<keyword evidence="4" id="KW-1185">Reference proteome</keyword>
<feature type="domain" description="Carboxylesterase type B" evidence="2">
    <location>
        <begin position="122"/>
        <end position="186"/>
    </location>
</feature>
<keyword evidence="1" id="KW-0472">Membrane</keyword>
<comment type="caution">
    <text evidence="3">The sequence shown here is derived from an EMBL/GenBank/DDBJ whole genome shotgun (WGS) entry which is preliminary data.</text>
</comment>
<dbReference type="Pfam" id="PF00135">
    <property type="entry name" value="COesterase"/>
    <property type="match status" value="1"/>
</dbReference>
<dbReference type="InterPro" id="IPR029058">
    <property type="entry name" value="AB_hydrolase_fold"/>
</dbReference>
<dbReference type="InterPro" id="IPR050309">
    <property type="entry name" value="Type-B_Carboxylest/Lipase"/>
</dbReference>
<dbReference type="SUPFAM" id="SSF53474">
    <property type="entry name" value="alpha/beta-Hydrolases"/>
    <property type="match status" value="1"/>
</dbReference>
<keyword evidence="1" id="KW-1133">Transmembrane helix</keyword>
<protein>
    <recommendedName>
        <fullName evidence="2">Carboxylesterase type B domain-containing protein</fullName>
    </recommendedName>
</protein>
<dbReference type="EMBL" id="CAJVRM010000451">
    <property type="protein sequence ID" value="CAG8981160.1"/>
    <property type="molecule type" value="Genomic_DNA"/>
</dbReference>
<name>A0A9N9LY21_9HELO</name>
<dbReference type="InterPro" id="IPR002018">
    <property type="entry name" value="CarbesteraseB"/>
</dbReference>